<dbReference type="PANTHER" id="PTHR22996:SF0">
    <property type="entry name" value="RE60872P-RELATED"/>
    <property type="match status" value="1"/>
</dbReference>
<keyword evidence="4" id="KW-0479">Metal-binding</keyword>
<dbReference type="OrthoDB" id="10014838at2759"/>
<dbReference type="GO" id="GO:0008270">
    <property type="term" value="F:zinc ion binding"/>
    <property type="evidence" value="ECO:0007669"/>
    <property type="project" value="UniProtKB-KW"/>
</dbReference>
<dbReference type="FunFam" id="3.30.40.10:FF:000625">
    <property type="entry name" value="E3 ubiquitin ligase Rnf157"/>
    <property type="match status" value="1"/>
</dbReference>
<name>A0A8S1EIF1_9PELO</name>
<comment type="catalytic activity">
    <reaction evidence="1">
        <text>S-ubiquitinyl-[E2 ubiquitin-conjugating enzyme]-L-cysteine + [acceptor protein]-L-lysine = [E2 ubiquitin-conjugating enzyme]-L-cysteine + N(6)-ubiquitinyl-[acceptor protein]-L-lysine.</text>
        <dbReference type="EC" id="2.3.2.27"/>
    </reaction>
</comment>
<dbReference type="InterPro" id="IPR001841">
    <property type="entry name" value="Znf_RING"/>
</dbReference>
<keyword evidence="12" id="KW-1185">Reference proteome</keyword>
<dbReference type="GO" id="GO:0005737">
    <property type="term" value="C:cytoplasm"/>
    <property type="evidence" value="ECO:0007669"/>
    <property type="project" value="TreeGrafter"/>
</dbReference>
<evidence type="ECO:0000313" key="12">
    <source>
        <dbReference type="Proteomes" id="UP000494206"/>
    </source>
</evidence>
<evidence type="ECO:0000256" key="7">
    <source>
        <dbReference type="ARBA" id="ARBA00022833"/>
    </source>
</evidence>
<dbReference type="Gene3D" id="3.30.40.10">
    <property type="entry name" value="Zinc/RING finger domain, C3HC4 (zinc finger)"/>
    <property type="match status" value="1"/>
</dbReference>
<dbReference type="InterPro" id="IPR045194">
    <property type="entry name" value="MGRN1/RNF157-like"/>
</dbReference>
<sequence>MGQISSILTRRNGHIRGNAAEAEDPEQQLTFSNTPEGSYFGTHFLMCGCLFKLAKPEAYLFGENSDLDLLGTKASNFPYPIGPLGNDEIRPLNLLINIRKESVKFQRVKLEDGSFDPNLYQLNFVFDSDCPCSVQVHFNARESVQNGEMRFIYRNRRALCSEQYHFDMGSDQQFNSFVFDSSQWDLNDMSYTSGLIFPVVIAIQTEGVEKAQLQTTLCTMEIANDSSKSIVLKPLRQKIVCDGVSYLLQEIFGIENKDTFDDADDGGLECIICLSEIRDTVILPCRHLCICGNCADNLRNKLNNCPICRSPFKALIRLRAHRQTRTQIFETVSVVEGLNGLHGLTSGDGNSSDECAARQRHSTRSRTALHQVLTLEEIGDNEIQCGECIEMTYITNETVDDSYVDEEELNEAPKKISCSDQPSRSDKILTAEDSEEVQDDECSNPDANSDNEIVLGKKENRRSAETSLRDSSSKLLGSSDNK</sequence>
<dbReference type="Pfam" id="PF26192">
    <property type="entry name" value="RNF157-like_N"/>
    <property type="match status" value="1"/>
</dbReference>
<dbReference type="AlphaFoldDB" id="A0A8S1EIF1"/>
<feature type="compositionally biased region" description="Acidic residues" evidence="9">
    <location>
        <begin position="432"/>
        <end position="443"/>
    </location>
</feature>
<keyword evidence="5 8" id="KW-0863">Zinc-finger</keyword>
<dbReference type="EC" id="2.3.2.27" evidence="2"/>
<proteinExistence type="predicted"/>
<evidence type="ECO:0000256" key="5">
    <source>
        <dbReference type="ARBA" id="ARBA00022771"/>
    </source>
</evidence>
<keyword evidence="6" id="KW-0833">Ubl conjugation pathway</keyword>
<dbReference type="GO" id="GO:0016567">
    <property type="term" value="P:protein ubiquitination"/>
    <property type="evidence" value="ECO:0007669"/>
    <property type="project" value="TreeGrafter"/>
</dbReference>
<evidence type="ECO:0000256" key="2">
    <source>
        <dbReference type="ARBA" id="ARBA00012483"/>
    </source>
</evidence>
<accession>A0A8S1EIF1</accession>
<protein>
    <recommendedName>
        <fullName evidence="2">RING-type E3 ubiquitin transferase</fullName>
        <ecNumber evidence="2">2.3.2.27</ecNumber>
    </recommendedName>
</protein>
<evidence type="ECO:0000313" key="11">
    <source>
        <dbReference type="EMBL" id="CAB3400784.1"/>
    </source>
</evidence>
<evidence type="ECO:0000256" key="9">
    <source>
        <dbReference type="SAM" id="MobiDB-lite"/>
    </source>
</evidence>
<reference evidence="11 12" key="1">
    <citation type="submission" date="2020-04" db="EMBL/GenBank/DDBJ databases">
        <authorList>
            <person name="Laetsch R D."/>
            <person name="Stevens L."/>
            <person name="Kumar S."/>
            <person name="Blaxter L. M."/>
        </authorList>
    </citation>
    <scope>NUCLEOTIDE SEQUENCE [LARGE SCALE GENOMIC DNA]</scope>
</reference>
<dbReference type="InterPro" id="IPR013083">
    <property type="entry name" value="Znf_RING/FYVE/PHD"/>
</dbReference>
<dbReference type="Pfam" id="PF13920">
    <property type="entry name" value="zf-C3HC4_3"/>
    <property type="match status" value="1"/>
</dbReference>
<dbReference type="Proteomes" id="UP000494206">
    <property type="component" value="Unassembled WGS sequence"/>
</dbReference>
<evidence type="ECO:0000256" key="8">
    <source>
        <dbReference type="PROSITE-ProRule" id="PRU00175"/>
    </source>
</evidence>
<gene>
    <name evidence="11" type="ORF">CBOVIS_LOCUS3644</name>
</gene>
<evidence type="ECO:0000256" key="6">
    <source>
        <dbReference type="ARBA" id="ARBA00022786"/>
    </source>
</evidence>
<feature type="region of interest" description="Disordered" evidence="9">
    <location>
        <begin position="411"/>
        <end position="482"/>
    </location>
</feature>
<dbReference type="PROSITE" id="PS50089">
    <property type="entry name" value="ZF_RING_2"/>
    <property type="match status" value="1"/>
</dbReference>
<dbReference type="PANTHER" id="PTHR22996">
    <property type="entry name" value="MAHOGUNIN"/>
    <property type="match status" value="1"/>
</dbReference>
<evidence type="ECO:0000256" key="4">
    <source>
        <dbReference type="ARBA" id="ARBA00022723"/>
    </source>
</evidence>
<feature type="domain" description="RING-type" evidence="10">
    <location>
        <begin position="270"/>
        <end position="309"/>
    </location>
</feature>
<dbReference type="InterPro" id="IPR058981">
    <property type="entry name" value="MGRN1/RNF157-like_N"/>
</dbReference>
<organism evidence="11 12">
    <name type="scientific">Caenorhabditis bovis</name>
    <dbReference type="NCBI Taxonomy" id="2654633"/>
    <lineage>
        <taxon>Eukaryota</taxon>
        <taxon>Metazoa</taxon>
        <taxon>Ecdysozoa</taxon>
        <taxon>Nematoda</taxon>
        <taxon>Chromadorea</taxon>
        <taxon>Rhabditida</taxon>
        <taxon>Rhabditina</taxon>
        <taxon>Rhabditomorpha</taxon>
        <taxon>Rhabditoidea</taxon>
        <taxon>Rhabditidae</taxon>
        <taxon>Peloderinae</taxon>
        <taxon>Caenorhabditis</taxon>
    </lineage>
</organism>
<feature type="compositionally biased region" description="Polar residues" evidence="9">
    <location>
        <begin position="473"/>
        <end position="482"/>
    </location>
</feature>
<dbReference type="GO" id="GO:0061630">
    <property type="term" value="F:ubiquitin protein ligase activity"/>
    <property type="evidence" value="ECO:0007669"/>
    <property type="project" value="UniProtKB-EC"/>
</dbReference>
<feature type="compositionally biased region" description="Basic and acidic residues" evidence="9">
    <location>
        <begin position="455"/>
        <end position="472"/>
    </location>
</feature>
<evidence type="ECO:0000259" key="10">
    <source>
        <dbReference type="PROSITE" id="PS50089"/>
    </source>
</evidence>
<dbReference type="EMBL" id="CADEPM010000002">
    <property type="protein sequence ID" value="CAB3400784.1"/>
    <property type="molecule type" value="Genomic_DNA"/>
</dbReference>
<comment type="caution">
    <text evidence="11">The sequence shown here is derived from an EMBL/GenBank/DDBJ whole genome shotgun (WGS) entry which is preliminary data.</text>
</comment>
<keyword evidence="3" id="KW-0808">Transferase</keyword>
<dbReference type="SUPFAM" id="SSF57850">
    <property type="entry name" value="RING/U-box"/>
    <property type="match status" value="1"/>
</dbReference>
<dbReference type="SMART" id="SM00184">
    <property type="entry name" value="RING"/>
    <property type="match status" value="1"/>
</dbReference>
<keyword evidence="7" id="KW-0862">Zinc</keyword>
<evidence type="ECO:0000256" key="3">
    <source>
        <dbReference type="ARBA" id="ARBA00022679"/>
    </source>
</evidence>
<evidence type="ECO:0000256" key="1">
    <source>
        <dbReference type="ARBA" id="ARBA00000900"/>
    </source>
</evidence>